<protein>
    <submittedName>
        <fullName evidence="1">Uncharacterized protein</fullName>
    </submittedName>
</protein>
<dbReference type="AlphaFoldDB" id="A0A2P2R3W3"/>
<accession>A0A2P2R3W3</accession>
<proteinExistence type="predicted"/>
<evidence type="ECO:0000313" key="1">
    <source>
        <dbReference type="EMBL" id="MBX73891.1"/>
    </source>
</evidence>
<reference evidence="1" key="1">
    <citation type="submission" date="2018-02" db="EMBL/GenBank/DDBJ databases">
        <title>Rhizophora mucronata_Transcriptome.</title>
        <authorList>
            <person name="Meera S.P."/>
            <person name="Sreeshan A."/>
            <person name="Augustine A."/>
        </authorList>
    </citation>
    <scope>NUCLEOTIDE SEQUENCE</scope>
    <source>
        <tissue evidence="1">Leaf</tissue>
    </source>
</reference>
<sequence length="41" mass="5099">MLVKIKHYRSSFTYCRSFFFVHLLDRNEKRSLARNLTFLFI</sequence>
<organism evidence="1">
    <name type="scientific">Rhizophora mucronata</name>
    <name type="common">Asiatic mangrove</name>
    <dbReference type="NCBI Taxonomy" id="61149"/>
    <lineage>
        <taxon>Eukaryota</taxon>
        <taxon>Viridiplantae</taxon>
        <taxon>Streptophyta</taxon>
        <taxon>Embryophyta</taxon>
        <taxon>Tracheophyta</taxon>
        <taxon>Spermatophyta</taxon>
        <taxon>Magnoliopsida</taxon>
        <taxon>eudicotyledons</taxon>
        <taxon>Gunneridae</taxon>
        <taxon>Pentapetalae</taxon>
        <taxon>rosids</taxon>
        <taxon>fabids</taxon>
        <taxon>Malpighiales</taxon>
        <taxon>Rhizophoraceae</taxon>
        <taxon>Rhizophora</taxon>
    </lineage>
</organism>
<dbReference type="EMBL" id="GGEC01093407">
    <property type="protein sequence ID" value="MBX73891.1"/>
    <property type="molecule type" value="Transcribed_RNA"/>
</dbReference>
<name>A0A2P2R3W3_RHIMU</name>